<feature type="region of interest" description="Disordered" evidence="1">
    <location>
        <begin position="1"/>
        <end position="81"/>
    </location>
</feature>
<name>A0ABR2J6S6_9PEZI</name>
<feature type="region of interest" description="Disordered" evidence="1">
    <location>
        <begin position="349"/>
        <end position="652"/>
    </location>
</feature>
<feature type="region of interest" description="Disordered" evidence="1">
    <location>
        <begin position="247"/>
        <end position="321"/>
    </location>
</feature>
<feature type="compositionally biased region" description="Low complexity" evidence="1">
    <location>
        <begin position="478"/>
        <end position="487"/>
    </location>
</feature>
<evidence type="ECO:0000313" key="3">
    <source>
        <dbReference type="Proteomes" id="UP001390339"/>
    </source>
</evidence>
<proteinExistence type="predicted"/>
<feature type="compositionally biased region" description="Polar residues" evidence="1">
    <location>
        <begin position="543"/>
        <end position="565"/>
    </location>
</feature>
<feature type="region of interest" description="Disordered" evidence="1">
    <location>
        <begin position="126"/>
        <end position="178"/>
    </location>
</feature>
<feature type="compositionally biased region" description="Polar residues" evidence="1">
    <location>
        <begin position="763"/>
        <end position="866"/>
    </location>
</feature>
<feature type="region of interest" description="Disordered" evidence="1">
    <location>
        <begin position="676"/>
        <end position="712"/>
    </location>
</feature>
<keyword evidence="3" id="KW-1185">Reference proteome</keyword>
<feature type="compositionally biased region" description="Low complexity" evidence="1">
    <location>
        <begin position="602"/>
        <end position="625"/>
    </location>
</feature>
<protein>
    <submittedName>
        <fullName evidence="2">Uncharacterized protein</fullName>
    </submittedName>
</protein>
<feature type="compositionally biased region" description="Polar residues" evidence="1">
    <location>
        <begin position="576"/>
        <end position="589"/>
    </location>
</feature>
<dbReference type="PANTHER" id="PTHR22934">
    <property type="entry name" value="PROTEIN ESC1/WETA-RELATED"/>
    <property type="match status" value="1"/>
</dbReference>
<sequence>MATAASNASPALDSPQQLPAPVSSSVSTDSQAEAATASNEAASDTPVAGHSGLRIDNRAYNGAHSDGRVRNPIPSKLKGKTDLMKGNFNVMHMELSNRNESQARYEAAKRNSESTALQAKLAETPHYVSHHRRANYARPRPGKTPTDSDAAAPAVPAAPASASTPTPVPEPHQALSASEVKAEQARLLTLIRSLPHATVVDQVCKALAFFGGIPDAPPPADGKFPESGEANGTGNLFVGWISEIFPDLTRPQRPPAPSAAPAAPARRPRGRPKGSKATKVRRDKGLKKGSKPNGQAAAVALASQPTQQATNEPEVAHDESWVDVDEEPVAADPDGDVVERRVFDLLTPPRVSDMRPDNVTPASGFTSINNETGDPGSSAKRRGRPKGSKNRPKAAGSQETPQQTQSSAEPSTSQGVPSMDIASSTPIKSSTGRSKGSKGKNNAAANSSTQASKILQQTPVPAPQQTSTSYIPPPTLPTPNATASAPSQVNGGGNKNKRTQLPPQSAVPDVAPLQDPQPTTPQVKASTISGAKRKRQPNKVAETITNGNSTLDTTSQSTFPSQQPEVASVDAILGVNRQQNMPMESNSTSGPPPKRPRKSNSAAAKRQSAATAATAAAATENVAHTITPTVASPDLPHQAPQQSTAMPSQAMDKSLDADYDQISALQARNDQNYQAYSNHQQRPQQQQHQPQQQQQQQQQHQQQASSASRHSIPAAPAEGLAAHYEQFTASMQSRQQSAQSNNSNHPHMQQMQQRQQQHTAQTVSPTPSHISKPPQMTTTLPSQQSTRATANAPNYYSQNQSPSYAVQQGAYSSNPRQQHSMTTNSPGTTLVSHVTHSPQFGTQNNSPLMGTENSFRGSPSISSVHPNASYAAPRRTTSASSMDNPYRTAGNAAHGVSTQSPHFGTSRPTPASSHGGVASFPSFSDQSLFDMQALDSSTAHNGMGMGGAGAYALGSNVQRTNSGSGATSYPNSAMTNGGYDINKSGINTGYGRNRWS</sequence>
<feature type="compositionally biased region" description="Polar residues" evidence="1">
    <location>
        <begin position="447"/>
        <end position="465"/>
    </location>
</feature>
<organism evidence="2 3">
    <name type="scientific">Apiospora arundinis</name>
    <dbReference type="NCBI Taxonomy" id="335852"/>
    <lineage>
        <taxon>Eukaryota</taxon>
        <taxon>Fungi</taxon>
        <taxon>Dikarya</taxon>
        <taxon>Ascomycota</taxon>
        <taxon>Pezizomycotina</taxon>
        <taxon>Sordariomycetes</taxon>
        <taxon>Xylariomycetidae</taxon>
        <taxon>Amphisphaeriales</taxon>
        <taxon>Apiosporaceae</taxon>
        <taxon>Apiospora</taxon>
    </lineage>
</organism>
<feature type="compositionally biased region" description="Low complexity" evidence="1">
    <location>
        <begin position="679"/>
        <end position="703"/>
    </location>
</feature>
<feature type="compositionally biased region" description="Low complexity" evidence="1">
    <location>
        <begin position="732"/>
        <end position="762"/>
    </location>
</feature>
<comment type="caution">
    <text evidence="2">The sequence shown here is derived from an EMBL/GenBank/DDBJ whole genome shotgun (WGS) entry which is preliminary data.</text>
</comment>
<feature type="compositionally biased region" description="Basic residues" evidence="1">
    <location>
        <begin position="379"/>
        <end position="392"/>
    </location>
</feature>
<feature type="compositionally biased region" description="Polar residues" evidence="1">
    <location>
        <begin position="896"/>
        <end position="912"/>
    </location>
</feature>
<dbReference type="EMBL" id="JAPCWZ010000003">
    <property type="protein sequence ID" value="KAK8873345.1"/>
    <property type="molecule type" value="Genomic_DNA"/>
</dbReference>
<feature type="compositionally biased region" description="Low complexity" evidence="1">
    <location>
        <begin position="32"/>
        <end position="43"/>
    </location>
</feature>
<feature type="region of interest" description="Disordered" evidence="1">
    <location>
        <begin position="730"/>
        <end position="919"/>
    </location>
</feature>
<feature type="compositionally biased region" description="Polar residues" evidence="1">
    <location>
        <begin position="516"/>
        <end position="529"/>
    </location>
</feature>
<gene>
    <name evidence="2" type="ORF">PGQ11_003859</name>
</gene>
<feature type="compositionally biased region" description="Low complexity" evidence="1">
    <location>
        <begin position="428"/>
        <end position="446"/>
    </location>
</feature>
<evidence type="ECO:0000313" key="2">
    <source>
        <dbReference type="EMBL" id="KAK8873345.1"/>
    </source>
</evidence>
<dbReference type="Proteomes" id="UP001390339">
    <property type="component" value="Unassembled WGS sequence"/>
</dbReference>
<feature type="compositionally biased region" description="Polar residues" evidence="1">
    <location>
        <begin position="397"/>
        <end position="427"/>
    </location>
</feature>
<feature type="compositionally biased region" description="Basic residues" evidence="1">
    <location>
        <begin position="266"/>
        <end position="290"/>
    </location>
</feature>
<dbReference type="PANTHER" id="PTHR22934:SF24">
    <property type="entry name" value="DNA METHYLATION MODULATOR-2"/>
    <property type="match status" value="1"/>
</dbReference>
<evidence type="ECO:0000256" key="1">
    <source>
        <dbReference type="SAM" id="MobiDB-lite"/>
    </source>
</evidence>
<feature type="compositionally biased region" description="Low complexity" evidence="1">
    <location>
        <begin position="144"/>
        <end position="165"/>
    </location>
</feature>
<feature type="compositionally biased region" description="Polar residues" evidence="1">
    <location>
        <begin position="360"/>
        <end position="372"/>
    </location>
</feature>
<dbReference type="InterPro" id="IPR040112">
    <property type="entry name" value="WetA"/>
</dbReference>
<reference evidence="2 3" key="1">
    <citation type="journal article" date="2024" name="IMA Fungus">
        <title>Apiospora arundinis, a panoply of carbohydrate-active enzymes and secondary metabolites.</title>
        <authorList>
            <person name="Sorensen T."/>
            <person name="Petersen C."/>
            <person name="Muurmann A.T."/>
            <person name="Christiansen J.V."/>
            <person name="Brundto M.L."/>
            <person name="Overgaard C.K."/>
            <person name="Boysen A.T."/>
            <person name="Wollenberg R.D."/>
            <person name="Larsen T.O."/>
            <person name="Sorensen J.L."/>
            <person name="Nielsen K.L."/>
            <person name="Sondergaard T.E."/>
        </authorList>
    </citation>
    <scope>NUCLEOTIDE SEQUENCE [LARGE SCALE GENOMIC DNA]</scope>
    <source>
        <strain evidence="2 3">AAU 773</strain>
    </source>
</reference>
<accession>A0ABR2J6S6</accession>
<feature type="compositionally biased region" description="Polar residues" evidence="1">
    <location>
        <begin position="1"/>
        <end position="31"/>
    </location>
</feature>